<dbReference type="EMBL" id="CADEAL010001113">
    <property type="protein sequence ID" value="CAB1429180.1"/>
    <property type="molecule type" value="Genomic_DNA"/>
</dbReference>
<evidence type="ECO:0000313" key="3">
    <source>
        <dbReference type="Proteomes" id="UP001153269"/>
    </source>
</evidence>
<reference evidence="2" key="1">
    <citation type="submission" date="2020-03" db="EMBL/GenBank/DDBJ databases">
        <authorList>
            <person name="Weist P."/>
        </authorList>
    </citation>
    <scope>NUCLEOTIDE SEQUENCE</scope>
</reference>
<organism evidence="2 3">
    <name type="scientific">Pleuronectes platessa</name>
    <name type="common">European plaice</name>
    <dbReference type="NCBI Taxonomy" id="8262"/>
    <lineage>
        <taxon>Eukaryota</taxon>
        <taxon>Metazoa</taxon>
        <taxon>Chordata</taxon>
        <taxon>Craniata</taxon>
        <taxon>Vertebrata</taxon>
        <taxon>Euteleostomi</taxon>
        <taxon>Actinopterygii</taxon>
        <taxon>Neopterygii</taxon>
        <taxon>Teleostei</taxon>
        <taxon>Neoteleostei</taxon>
        <taxon>Acanthomorphata</taxon>
        <taxon>Carangaria</taxon>
        <taxon>Pleuronectiformes</taxon>
        <taxon>Pleuronectoidei</taxon>
        <taxon>Pleuronectidae</taxon>
        <taxon>Pleuronectes</taxon>
    </lineage>
</organism>
<name>A0A9N7YF34_PLEPL</name>
<protein>
    <submittedName>
        <fullName evidence="2">Uncharacterized protein</fullName>
    </submittedName>
</protein>
<accession>A0A9N7YF34</accession>
<sequence>MSANKHFQKVDVFIGTAGQYVSAGFDAKQSFIKIIKTQMRAINNYHFSHCASLALKDLHVQLSTTPAPPLTPLLCLVTQPELAGSGQAVFSLQRNKEATGEKRGRERMDTEREVEGEGAAGGPCEAGCDFNTWSSPSHYRPQSEEHRGQI</sequence>
<evidence type="ECO:0000256" key="1">
    <source>
        <dbReference type="SAM" id="MobiDB-lite"/>
    </source>
</evidence>
<dbReference type="AlphaFoldDB" id="A0A9N7YF34"/>
<keyword evidence="3" id="KW-1185">Reference proteome</keyword>
<proteinExistence type="predicted"/>
<feature type="region of interest" description="Disordered" evidence="1">
    <location>
        <begin position="94"/>
        <end position="125"/>
    </location>
</feature>
<gene>
    <name evidence="2" type="ORF">PLEPLA_LOCUS17155</name>
</gene>
<dbReference type="Proteomes" id="UP001153269">
    <property type="component" value="Unassembled WGS sequence"/>
</dbReference>
<evidence type="ECO:0000313" key="2">
    <source>
        <dbReference type="EMBL" id="CAB1429180.1"/>
    </source>
</evidence>
<comment type="caution">
    <text evidence="2">The sequence shown here is derived from an EMBL/GenBank/DDBJ whole genome shotgun (WGS) entry which is preliminary data.</text>
</comment>
<feature type="compositionally biased region" description="Basic and acidic residues" evidence="1">
    <location>
        <begin position="94"/>
        <end position="115"/>
    </location>
</feature>